<dbReference type="GO" id="GO:0007155">
    <property type="term" value="P:cell adhesion"/>
    <property type="evidence" value="ECO:0007669"/>
    <property type="project" value="UniProtKB-KW"/>
</dbReference>
<comment type="subcellular location">
    <subcellularLocation>
        <location evidence="1">Cell membrane</location>
        <topology evidence="1">Single-pass membrane protein</topology>
    </subcellularLocation>
</comment>
<dbReference type="SMART" id="SM00408">
    <property type="entry name" value="IGc2"/>
    <property type="match status" value="1"/>
</dbReference>
<dbReference type="InterPro" id="IPR013098">
    <property type="entry name" value="Ig_I-set"/>
</dbReference>
<name>A0A5J5CEK8_9PERO</name>
<keyword evidence="15" id="KW-1185">Reference proteome</keyword>
<evidence type="ECO:0000313" key="15">
    <source>
        <dbReference type="Proteomes" id="UP000327493"/>
    </source>
</evidence>
<dbReference type="SMART" id="SM00409">
    <property type="entry name" value="IG"/>
    <property type="match status" value="1"/>
</dbReference>
<dbReference type="AlphaFoldDB" id="A0A5J5CEK8"/>
<keyword evidence="11" id="KW-0393">Immunoglobulin domain</keyword>
<keyword evidence="9" id="KW-1015">Disulfide bond</keyword>
<proteinExistence type="predicted"/>
<dbReference type="CDD" id="cd00096">
    <property type="entry name" value="Ig"/>
    <property type="match status" value="1"/>
</dbReference>
<evidence type="ECO:0000256" key="2">
    <source>
        <dbReference type="ARBA" id="ARBA00022475"/>
    </source>
</evidence>
<dbReference type="Proteomes" id="UP000327493">
    <property type="component" value="Chromosome 24"/>
</dbReference>
<keyword evidence="6" id="KW-0130">Cell adhesion</keyword>
<dbReference type="InterPro" id="IPR036179">
    <property type="entry name" value="Ig-like_dom_sf"/>
</dbReference>
<keyword evidence="7" id="KW-1133">Transmembrane helix</keyword>
<dbReference type="Gene3D" id="2.60.40.10">
    <property type="entry name" value="Immunoglobulins"/>
    <property type="match status" value="1"/>
</dbReference>
<dbReference type="InterPro" id="IPR009138">
    <property type="entry name" value="Neural_cell_adh"/>
</dbReference>
<sequence length="154" mass="17114">MIAGGSSASGASSAAHQSQLSERELGSKKDQAVFVENCWSKNSVPMKAFCQNTKCLSKRLTFRDVQSPQEFRHGETAEVVCDVISSPVPVVVWYYQDKEITEEHHSRFQVLTNNNLQIQQVTKADEGVYRCEASVEARGEIDFVDIAMVVNGEL</sequence>
<evidence type="ECO:0000256" key="9">
    <source>
        <dbReference type="ARBA" id="ARBA00023157"/>
    </source>
</evidence>
<comment type="caution">
    <text evidence="14">The sequence shown here is derived from an EMBL/GenBank/DDBJ whole genome shotgun (WGS) entry which is preliminary data.</text>
</comment>
<dbReference type="InterPro" id="IPR003599">
    <property type="entry name" value="Ig_sub"/>
</dbReference>
<keyword evidence="10" id="KW-0325">Glycoprotein</keyword>
<dbReference type="EMBL" id="VOFY01000024">
    <property type="protein sequence ID" value="KAA8579485.1"/>
    <property type="molecule type" value="Genomic_DNA"/>
</dbReference>
<feature type="region of interest" description="Disordered" evidence="12">
    <location>
        <begin position="1"/>
        <end position="23"/>
    </location>
</feature>
<dbReference type="FunFam" id="2.60.40.10:FF:000086">
    <property type="entry name" value="Neural cell adhesion molecule 1"/>
    <property type="match status" value="1"/>
</dbReference>
<accession>A0A5J5CEK8</accession>
<gene>
    <name evidence="14" type="ORF">FQN60_006578</name>
</gene>
<dbReference type="SUPFAM" id="SSF48726">
    <property type="entry name" value="Immunoglobulin"/>
    <property type="match status" value="1"/>
</dbReference>
<evidence type="ECO:0000256" key="5">
    <source>
        <dbReference type="ARBA" id="ARBA00022737"/>
    </source>
</evidence>
<feature type="non-terminal residue" evidence="14">
    <location>
        <position position="154"/>
    </location>
</feature>
<dbReference type="PROSITE" id="PS50835">
    <property type="entry name" value="IG_LIKE"/>
    <property type="match status" value="1"/>
</dbReference>
<evidence type="ECO:0000256" key="6">
    <source>
        <dbReference type="ARBA" id="ARBA00022889"/>
    </source>
</evidence>
<organism evidence="14 15">
    <name type="scientific">Etheostoma spectabile</name>
    <name type="common">orangethroat darter</name>
    <dbReference type="NCBI Taxonomy" id="54343"/>
    <lineage>
        <taxon>Eukaryota</taxon>
        <taxon>Metazoa</taxon>
        <taxon>Chordata</taxon>
        <taxon>Craniata</taxon>
        <taxon>Vertebrata</taxon>
        <taxon>Euteleostomi</taxon>
        <taxon>Actinopterygii</taxon>
        <taxon>Neopterygii</taxon>
        <taxon>Teleostei</taxon>
        <taxon>Neoteleostei</taxon>
        <taxon>Acanthomorphata</taxon>
        <taxon>Eupercaria</taxon>
        <taxon>Perciformes</taxon>
        <taxon>Percoidei</taxon>
        <taxon>Percidae</taxon>
        <taxon>Etheostomatinae</taxon>
        <taxon>Etheostoma</taxon>
    </lineage>
</organism>
<evidence type="ECO:0000256" key="8">
    <source>
        <dbReference type="ARBA" id="ARBA00023136"/>
    </source>
</evidence>
<evidence type="ECO:0000259" key="13">
    <source>
        <dbReference type="PROSITE" id="PS50835"/>
    </source>
</evidence>
<evidence type="ECO:0000256" key="1">
    <source>
        <dbReference type="ARBA" id="ARBA00004162"/>
    </source>
</evidence>
<reference evidence="14 15" key="1">
    <citation type="submission" date="2019-08" db="EMBL/GenBank/DDBJ databases">
        <title>A chromosome-level genome assembly, high-density linkage maps, and genome scans reveal the genomic architecture of hybrid incompatibilities underlying speciation via character displacement in darters (Percidae: Etheostominae).</title>
        <authorList>
            <person name="Moran R.L."/>
            <person name="Catchen J.M."/>
            <person name="Fuller R.C."/>
        </authorList>
    </citation>
    <scope>NUCLEOTIDE SEQUENCE [LARGE SCALE GENOMIC DNA]</scope>
    <source>
        <strain evidence="14">EspeVRDwgs_2016</strain>
        <tissue evidence="14">Muscle</tissue>
    </source>
</reference>
<keyword evidence="8" id="KW-0472">Membrane</keyword>
<feature type="domain" description="Ig-like" evidence="13">
    <location>
        <begin position="45"/>
        <end position="142"/>
    </location>
</feature>
<protein>
    <recommendedName>
        <fullName evidence="13">Ig-like domain-containing protein</fullName>
    </recommendedName>
</protein>
<keyword evidence="5" id="KW-0677">Repeat</keyword>
<keyword evidence="3" id="KW-0812">Transmembrane</keyword>
<dbReference type="PRINTS" id="PR01838">
    <property type="entry name" value="NCAMFAMILY"/>
</dbReference>
<dbReference type="InterPro" id="IPR013783">
    <property type="entry name" value="Ig-like_fold"/>
</dbReference>
<evidence type="ECO:0000256" key="7">
    <source>
        <dbReference type="ARBA" id="ARBA00022989"/>
    </source>
</evidence>
<dbReference type="InterPro" id="IPR003598">
    <property type="entry name" value="Ig_sub2"/>
</dbReference>
<keyword evidence="4" id="KW-0732">Signal</keyword>
<evidence type="ECO:0000256" key="10">
    <source>
        <dbReference type="ARBA" id="ARBA00023180"/>
    </source>
</evidence>
<evidence type="ECO:0000256" key="11">
    <source>
        <dbReference type="ARBA" id="ARBA00023319"/>
    </source>
</evidence>
<evidence type="ECO:0000256" key="12">
    <source>
        <dbReference type="SAM" id="MobiDB-lite"/>
    </source>
</evidence>
<dbReference type="GO" id="GO:0005886">
    <property type="term" value="C:plasma membrane"/>
    <property type="evidence" value="ECO:0007669"/>
    <property type="project" value="UniProtKB-SubCell"/>
</dbReference>
<evidence type="ECO:0000313" key="14">
    <source>
        <dbReference type="EMBL" id="KAA8579485.1"/>
    </source>
</evidence>
<dbReference type="InterPro" id="IPR007110">
    <property type="entry name" value="Ig-like_dom"/>
</dbReference>
<keyword evidence="2" id="KW-1003">Cell membrane</keyword>
<feature type="compositionally biased region" description="Low complexity" evidence="12">
    <location>
        <begin position="1"/>
        <end position="15"/>
    </location>
</feature>
<evidence type="ECO:0000256" key="3">
    <source>
        <dbReference type="ARBA" id="ARBA00022692"/>
    </source>
</evidence>
<evidence type="ECO:0000256" key="4">
    <source>
        <dbReference type="ARBA" id="ARBA00022729"/>
    </source>
</evidence>
<dbReference type="Pfam" id="PF07679">
    <property type="entry name" value="I-set"/>
    <property type="match status" value="1"/>
</dbReference>